<feature type="domain" description="BZIP" evidence="8">
    <location>
        <begin position="11"/>
        <end position="74"/>
    </location>
</feature>
<evidence type="ECO:0000256" key="7">
    <source>
        <dbReference type="SAM" id="MobiDB-lite"/>
    </source>
</evidence>
<dbReference type="Proteomes" id="UP000677054">
    <property type="component" value="Unassembled WGS sequence"/>
</dbReference>
<dbReference type="GO" id="GO:0000981">
    <property type="term" value="F:DNA-binding transcription factor activity, RNA polymerase II-specific"/>
    <property type="evidence" value="ECO:0007669"/>
    <property type="project" value="TreeGrafter"/>
</dbReference>
<organism evidence="9">
    <name type="scientific">Darwinula stevensoni</name>
    <dbReference type="NCBI Taxonomy" id="69355"/>
    <lineage>
        <taxon>Eukaryota</taxon>
        <taxon>Metazoa</taxon>
        <taxon>Ecdysozoa</taxon>
        <taxon>Arthropoda</taxon>
        <taxon>Crustacea</taxon>
        <taxon>Oligostraca</taxon>
        <taxon>Ostracoda</taxon>
        <taxon>Podocopa</taxon>
        <taxon>Podocopida</taxon>
        <taxon>Darwinulocopina</taxon>
        <taxon>Darwinuloidea</taxon>
        <taxon>Darwinulidae</taxon>
        <taxon>Darwinula</taxon>
    </lineage>
</organism>
<accession>A0A7R8XI25</accession>
<evidence type="ECO:0000313" key="10">
    <source>
        <dbReference type="Proteomes" id="UP000677054"/>
    </source>
</evidence>
<evidence type="ECO:0000256" key="1">
    <source>
        <dbReference type="ARBA" id="ARBA00004123"/>
    </source>
</evidence>
<dbReference type="InterPro" id="IPR031106">
    <property type="entry name" value="C/EBP"/>
</dbReference>
<dbReference type="GO" id="GO:0000978">
    <property type="term" value="F:RNA polymerase II cis-regulatory region sequence-specific DNA binding"/>
    <property type="evidence" value="ECO:0007669"/>
    <property type="project" value="TreeGrafter"/>
</dbReference>
<feature type="region of interest" description="Disordered" evidence="7">
    <location>
        <begin position="1"/>
        <end position="35"/>
    </location>
</feature>
<dbReference type="SUPFAM" id="SSF57959">
    <property type="entry name" value="Leucine zipper domain"/>
    <property type="match status" value="1"/>
</dbReference>
<dbReference type="GO" id="GO:0006351">
    <property type="term" value="P:DNA-templated transcription"/>
    <property type="evidence" value="ECO:0007669"/>
    <property type="project" value="InterPro"/>
</dbReference>
<dbReference type="EMBL" id="CAJPEV010001506">
    <property type="protein sequence ID" value="CAG0893016.1"/>
    <property type="molecule type" value="Genomic_DNA"/>
</dbReference>
<evidence type="ECO:0000259" key="8">
    <source>
        <dbReference type="PROSITE" id="PS50217"/>
    </source>
</evidence>
<comment type="subcellular location">
    <subcellularLocation>
        <location evidence="1">Nucleus</location>
    </subcellularLocation>
</comment>
<keyword evidence="10" id="KW-1185">Reference proteome</keyword>
<protein>
    <recommendedName>
        <fullName evidence="8">BZIP domain-containing protein</fullName>
    </recommendedName>
</protein>
<dbReference type="InterPro" id="IPR004827">
    <property type="entry name" value="bZIP"/>
</dbReference>
<comment type="similarity">
    <text evidence="2">Belongs to the bZIP family. C/EBP subfamily.</text>
</comment>
<dbReference type="PANTHER" id="PTHR23334:SF69">
    <property type="entry name" value="CCAAT_ENHANCER-BINDING PROTEIN GAMMA"/>
    <property type="match status" value="1"/>
</dbReference>
<feature type="compositionally biased region" description="Basic and acidic residues" evidence="7">
    <location>
        <begin position="7"/>
        <end position="27"/>
    </location>
</feature>
<gene>
    <name evidence="9" type="ORF">DSTB1V02_LOCUS7422</name>
</gene>
<dbReference type="SMART" id="SM00338">
    <property type="entry name" value="BRLZ"/>
    <property type="match status" value="1"/>
</dbReference>
<evidence type="ECO:0000256" key="4">
    <source>
        <dbReference type="ARBA" id="ARBA00023125"/>
    </source>
</evidence>
<keyword evidence="4" id="KW-0238">DNA-binding</keyword>
<evidence type="ECO:0000256" key="3">
    <source>
        <dbReference type="ARBA" id="ARBA00023015"/>
    </source>
</evidence>
<dbReference type="PANTHER" id="PTHR23334">
    <property type="entry name" value="CCAAT/ENHANCER BINDING PROTEIN"/>
    <property type="match status" value="1"/>
</dbReference>
<proteinExistence type="inferred from homology"/>
<evidence type="ECO:0000313" key="9">
    <source>
        <dbReference type="EMBL" id="CAD7247592.1"/>
    </source>
</evidence>
<evidence type="ECO:0000256" key="5">
    <source>
        <dbReference type="ARBA" id="ARBA00023163"/>
    </source>
</evidence>
<evidence type="ECO:0000256" key="2">
    <source>
        <dbReference type="ARBA" id="ARBA00006951"/>
    </source>
</evidence>
<keyword evidence="5" id="KW-0804">Transcription</keyword>
<dbReference type="Gene3D" id="1.20.5.170">
    <property type="match status" value="1"/>
</dbReference>
<evidence type="ECO:0000256" key="6">
    <source>
        <dbReference type="ARBA" id="ARBA00023242"/>
    </source>
</evidence>
<keyword evidence="3" id="KW-0805">Transcription regulation</keyword>
<reference evidence="9" key="1">
    <citation type="submission" date="2020-11" db="EMBL/GenBank/DDBJ databases">
        <authorList>
            <person name="Tran Van P."/>
        </authorList>
    </citation>
    <scope>NUCLEOTIDE SEQUENCE</scope>
</reference>
<dbReference type="InterPro" id="IPR046347">
    <property type="entry name" value="bZIP_sf"/>
</dbReference>
<dbReference type="EMBL" id="LR901023">
    <property type="protein sequence ID" value="CAD7247592.1"/>
    <property type="molecule type" value="Genomic_DNA"/>
</dbReference>
<dbReference type="AlphaFoldDB" id="A0A7R8XI25"/>
<dbReference type="GO" id="GO:0005634">
    <property type="term" value="C:nucleus"/>
    <property type="evidence" value="ECO:0007669"/>
    <property type="project" value="UniProtKB-SubCell"/>
</dbReference>
<dbReference type="Pfam" id="PF07716">
    <property type="entry name" value="bZIP_2"/>
    <property type="match status" value="1"/>
</dbReference>
<name>A0A7R8XI25_9CRUS</name>
<keyword evidence="6" id="KW-0539">Nucleus</keyword>
<dbReference type="OrthoDB" id="10039716at2759"/>
<sequence length="133" mass="15051">MPRKNVPPKDTDEYLKKRQRNNEAVKKSREKTKKRTEEIATKVEELRQENEKLESDIQILSKELGFLKDILIAHAGSAHGVSLKEEEVPIMMKVLNSGESTDPSDLIPKEDHVKILEAICEASKSQQRSSLGS</sequence>
<dbReference type="CDD" id="cd14693">
    <property type="entry name" value="bZIP_CEBP"/>
    <property type="match status" value="1"/>
</dbReference>
<dbReference type="PROSITE" id="PS50217">
    <property type="entry name" value="BZIP"/>
    <property type="match status" value="1"/>
</dbReference>